<reference evidence="1 2" key="1">
    <citation type="journal article" date="2020" name="ISME J.">
        <title>Comparative genomics reveals insights into cyanobacterial evolution and habitat adaptation.</title>
        <authorList>
            <person name="Chen M.Y."/>
            <person name="Teng W.K."/>
            <person name="Zhao L."/>
            <person name="Hu C.X."/>
            <person name="Zhou Y.K."/>
            <person name="Han B.P."/>
            <person name="Song L.R."/>
            <person name="Shu W.S."/>
        </authorList>
    </citation>
    <scope>NUCLEOTIDE SEQUENCE [LARGE SCALE GENOMIC DNA]</scope>
    <source>
        <strain evidence="1 2">FACHB-159</strain>
    </source>
</reference>
<organism evidence="1 2">
    <name type="scientific">Nostoc paludosum FACHB-159</name>
    <dbReference type="NCBI Taxonomy" id="2692908"/>
    <lineage>
        <taxon>Bacteria</taxon>
        <taxon>Bacillati</taxon>
        <taxon>Cyanobacteriota</taxon>
        <taxon>Cyanophyceae</taxon>
        <taxon>Nostocales</taxon>
        <taxon>Nostocaceae</taxon>
        <taxon>Nostoc</taxon>
    </lineage>
</organism>
<dbReference type="Proteomes" id="UP000637383">
    <property type="component" value="Unassembled WGS sequence"/>
</dbReference>
<accession>A0ABR8KDZ7</accession>
<protein>
    <recommendedName>
        <fullName evidence="3">Transposase</fullName>
    </recommendedName>
</protein>
<name>A0ABR8KDZ7_9NOSO</name>
<proteinExistence type="predicted"/>
<sequence length="56" mass="6380">MDDDIVKVNAALWGQKEGTGRKKIQAPQLIDREIKYLQQDYLHCASINPDTNPIIN</sequence>
<comment type="caution">
    <text evidence="1">The sequence shown here is derived from an EMBL/GenBank/DDBJ whole genome shotgun (WGS) entry which is preliminary data.</text>
</comment>
<evidence type="ECO:0000313" key="2">
    <source>
        <dbReference type="Proteomes" id="UP000637383"/>
    </source>
</evidence>
<evidence type="ECO:0000313" key="1">
    <source>
        <dbReference type="EMBL" id="MBD2737788.1"/>
    </source>
</evidence>
<dbReference type="EMBL" id="JACJTU010000037">
    <property type="protein sequence ID" value="MBD2737788.1"/>
    <property type="molecule type" value="Genomic_DNA"/>
</dbReference>
<keyword evidence="2" id="KW-1185">Reference proteome</keyword>
<gene>
    <name evidence="1" type="ORF">H6H03_28525</name>
</gene>
<evidence type="ECO:0008006" key="3">
    <source>
        <dbReference type="Google" id="ProtNLM"/>
    </source>
</evidence>
<dbReference type="RefSeq" id="WP_190958360.1">
    <property type="nucleotide sequence ID" value="NZ_JACJTU010000037.1"/>
</dbReference>